<dbReference type="AlphaFoldDB" id="A0A6T7JZV4"/>
<evidence type="ECO:0000256" key="7">
    <source>
        <dbReference type="RuleBase" id="RU000660"/>
    </source>
</evidence>
<proteinExistence type="inferred from homology"/>
<dbReference type="Gene3D" id="3.90.1030.10">
    <property type="entry name" value="Ribosomal protein L17"/>
    <property type="match status" value="1"/>
</dbReference>
<protein>
    <recommendedName>
        <fullName evidence="4">Large ribosomal subunit protein bL17c</fullName>
    </recommendedName>
    <alternativeName>
        <fullName evidence="5">50S ribosomal protein L17, chloroplastic</fullName>
    </alternativeName>
    <alternativeName>
        <fullName evidence="6">CL17</fullName>
    </alternativeName>
</protein>
<evidence type="ECO:0000256" key="5">
    <source>
        <dbReference type="ARBA" id="ARBA00077677"/>
    </source>
</evidence>
<reference evidence="8" key="1">
    <citation type="submission" date="2021-01" db="EMBL/GenBank/DDBJ databases">
        <authorList>
            <person name="Corre E."/>
            <person name="Pelletier E."/>
            <person name="Niang G."/>
            <person name="Scheremetjew M."/>
            <person name="Finn R."/>
            <person name="Kale V."/>
            <person name="Holt S."/>
            <person name="Cochrane G."/>
            <person name="Meng A."/>
            <person name="Brown T."/>
            <person name="Cohen L."/>
        </authorList>
    </citation>
    <scope>NUCLEOTIDE SEQUENCE</scope>
    <source>
        <strain evidence="8">SM1012Den-03</strain>
    </source>
</reference>
<sequence length="158" mass="18343">MRKRLAQFRKLGRTPDHKWAMLRNMVTSLIKHERIVTTLPKAKELRHLADKVVGYAKKGDVHAKQLALRVVREKPMVTKLFEVMGPRYEDRDGGYTRVMKLSRPRRGDNAPMAVIEYVDRPGEIRAARVPEKRKQKYFNNLGEVLEHAGIKSIENQQS</sequence>
<dbReference type="PANTHER" id="PTHR14413:SF16">
    <property type="entry name" value="LARGE RIBOSOMAL SUBUNIT PROTEIN BL17M"/>
    <property type="match status" value="1"/>
</dbReference>
<dbReference type="GO" id="GO:0022625">
    <property type="term" value="C:cytosolic large ribosomal subunit"/>
    <property type="evidence" value="ECO:0007669"/>
    <property type="project" value="TreeGrafter"/>
</dbReference>
<dbReference type="GO" id="GO:0006412">
    <property type="term" value="P:translation"/>
    <property type="evidence" value="ECO:0007669"/>
    <property type="project" value="InterPro"/>
</dbReference>
<accession>A0A6T7JZV4</accession>
<evidence type="ECO:0000256" key="3">
    <source>
        <dbReference type="ARBA" id="ARBA00023274"/>
    </source>
</evidence>
<evidence type="ECO:0000313" key="8">
    <source>
        <dbReference type="EMBL" id="CAD9590968.1"/>
    </source>
</evidence>
<dbReference type="GO" id="GO:0003735">
    <property type="term" value="F:structural constituent of ribosome"/>
    <property type="evidence" value="ECO:0007669"/>
    <property type="project" value="InterPro"/>
</dbReference>
<dbReference type="FunFam" id="3.90.1030.10:FF:000001">
    <property type="entry name" value="50S ribosomal protein L17"/>
    <property type="match status" value="1"/>
</dbReference>
<evidence type="ECO:0000256" key="6">
    <source>
        <dbReference type="ARBA" id="ARBA00082728"/>
    </source>
</evidence>
<evidence type="ECO:0000256" key="1">
    <source>
        <dbReference type="ARBA" id="ARBA00008777"/>
    </source>
</evidence>
<dbReference type="NCBIfam" id="TIGR00059">
    <property type="entry name" value="L17"/>
    <property type="match status" value="1"/>
</dbReference>
<dbReference type="PANTHER" id="PTHR14413">
    <property type="entry name" value="RIBOSOMAL PROTEIN L17"/>
    <property type="match status" value="1"/>
</dbReference>
<keyword evidence="3 7" id="KW-0687">Ribonucleoprotein</keyword>
<gene>
    <name evidence="8" type="ORF">SMAR0320_LOCUS6945</name>
</gene>
<dbReference type="SUPFAM" id="SSF64263">
    <property type="entry name" value="Prokaryotic ribosomal protein L17"/>
    <property type="match status" value="1"/>
</dbReference>
<dbReference type="InterPro" id="IPR000456">
    <property type="entry name" value="Ribosomal_bL17"/>
</dbReference>
<dbReference type="InterPro" id="IPR036373">
    <property type="entry name" value="Ribosomal_bL17_sf"/>
</dbReference>
<comment type="similarity">
    <text evidence="1 7">Belongs to the bacterial ribosomal protein bL17 family.</text>
</comment>
<evidence type="ECO:0000256" key="4">
    <source>
        <dbReference type="ARBA" id="ARBA00072708"/>
    </source>
</evidence>
<dbReference type="Pfam" id="PF01196">
    <property type="entry name" value="Ribosomal_L17"/>
    <property type="match status" value="1"/>
</dbReference>
<keyword evidence="2 7" id="KW-0689">Ribosomal protein</keyword>
<evidence type="ECO:0000256" key="2">
    <source>
        <dbReference type="ARBA" id="ARBA00022980"/>
    </source>
</evidence>
<organism evidence="8">
    <name type="scientific">Skeletonema marinoi</name>
    <dbReference type="NCBI Taxonomy" id="267567"/>
    <lineage>
        <taxon>Eukaryota</taxon>
        <taxon>Sar</taxon>
        <taxon>Stramenopiles</taxon>
        <taxon>Ochrophyta</taxon>
        <taxon>Bacillariophyta</taxon>
        <taxon>Coscinodiscophyceae</taxon>
        <taxon>Thalassiosirophycidae</taxon>
        <taxon>Thalassiosirales</taxon>
        <taxon>Skeletonemataceae</taxon>
        <taxon>Skeletonema</taxon>
        <taxon>Skeletonema marinoi-dohrnii complex</taxon>
    </lineage>
</organism>
<name>A0A6T7JZV4_9STRA</name>
<dbReference type="HAMAP" id="MF_01368">
    <property type="entry name" value="Ribosomal_bL17"/>
    <property type="match status" value="1"/>
</dbReference>
<dbReference type="EMBL" id="HBGZ01009722">
    <property type="protein sequence ID" value="CAD9590968.1"/>
    <property type="molecule type" value="Transcribed_RNA"/>
</dbReference>